<keyword evidence="10" id="KW-1185">Reference proteome</keyword>
<accession>A0ABW6PZN6</accession>
<evidence type="ECO:0000259" key="8">
    <source>
        <dbReference type="PROSITE" id="PS50011"/>
    </source>
</evidence>
<evidence type="ECO:0000313" key="10">
    <source>
        <dbReference type="Proteomes" id="UP001601627"/>
    </source>
</evidence>
<feature type="binding site" evidence="7">
    <location>
        <position position="62"/>
    </location>
    <ligand>
        <name>ATP</name>
        <dbReference type="ChEBI" id="CHEBI:30616"/>
    </ligand>
</feature>
<name>A0ABW6PZN6_9ACTN</name>
<dbReference type="InterPro" id="IPR008271">
    <property type="entry name" value="Ser/Thr_kinase_AS"/>
</dbReference>
<keyword evidence="6 7" id="KW-0067">ATP-binding</keyword>
<dbReference type="Gene3D" id="1.25.40.10">
    <property type="entry name" value="Tetratricopeptide repeat domain"/>
    <property type="match status" value="1"/>
</dbReference>
<evidence type="ECO:0000313" key="9">
    <source>
        <dbReference type="EMBL" id="MFF1272392.1"/>
    </source>
</evidence>
<evidence type="ECO:0000256" key="4">
    <source>
        <dbReference type="ARBA" id="ARBA00022741"/>
    </source>
</evidence>
<proteinExistence type="predicted"/>
<feature type="domain" description="Protein kinase" evidence="8">
    <location>
        <begin position="33"/>
        <end position="313"/>
    </location>
</feature>
<evidence type="ECO:0000256" key="7">
    <source>
        <dbReference type="PROSITE-ProRule" id="PRU10141"/>
    </source>
</evidence>
<dbReference type="InterPro" id="IPR011990">
    <property type="entry name" value="TPR-like_helical_dom_sf"/>
</dbReference>
<dbReference type="GO" id="GO:0016301">
    <property type="term" value="F:kinase activity"/>
    <property type="evidence" value="ECO:0007669"/>
    <property type="project" value="UniProtKB-KW"/>
</dbReference>
<dbReference type="Gene3D" id="1.10.510.10">
    <property type="entry name" value="Transferase(Phosphotransferase) domain 1"/>
    <property type="match status" value="1"/>
</dbReference>
<organism evidence="9 10">
    <name type="scientific">Streptomyces marokkonensis</name>
    <dbReference type="NCBI Taxonomy" id="324855"/>
    <lineage>
        <taxon>Bacteria</taxon>
        <taxon>Bacillati</taxon>
        <taxon>Actinomycetota</taxon>
        <taxon>Actinomycetes</taxon>
        <taxon>Kitasatosporales</taxon>
        <taxon>Streptomycetaceae</taxon>
        <taxon>Streptomyces</taxon>
    </lineage>
</organism>
<dbReference type="Pfam" id="PF00069">
    <property type="entry name" value="Pkinase"/>
    <property type="match status" value="1"/>
</dbReference>
<dbReference type="SUPFAM" id="SSF56112">
    <property type="entry name" value="Protein kinase-like (PK-like)"/>
    <property type="match status" value="1"/>
</dbReference>
<dbReference type="PROSITE" id="PS50011">
    <property type="entry name" value="PROTEIN_KINASE_DOM"/>
    <property type="match status" value="1"/>
</dbReference>
<dbReference type="Gene3D" id="3.30.200.20">
    <property type="entry name" value="Phosphorylase Kinase, domain 1"/>
    <property type="match status" value="1"/>
</dbReference>
<evidence type="ECO:0000256" key="1">
    <source>
        <dbReference type="ARBA" id="ARBA00012513"/>
    </source>
</evidence>
<evidence type="ECO:0000256" key="5">
    <source>
        <dbReference type="ARBA" id="ARBA00022777"/>
    </source>
</evidence>
<dbReference type="Proteomes" id="UP001601627">
    <property type="component" value="Unassembled WGS sequence"/>
</dbReference>
<dbReference type="InterPro" id="IPR000719">
    <property type="entry name" value="Prot_kinase_dom"/>
</dbReference>
<dbReference type="InterPro" id="IPR017441">
    <property type="entry name" value="Protein_kinase_ATP_BS"/>
</dbReference>
<dbReference type="PROSITE" id="PS00108">
    <property type="entry name" value="PROTEIN_KINASE_ST"/>
    <property type="match status" value="1"/>
</dbReference>
<dbReference type="PANTHER" id="PTHR43289:SF6">
    <property type="entry name" value="SERINE_THREONINE-PROTEIN KINASE NEKL-3"/>
    <property type="match status" value="1"/>
</dbReference>
<dbReference type="RefSeq" id="WP_388232763.1">
    <property type="nucleotide sequence ID" value="NZ_JBHVZQ010000001.1"/>
</dbReference>
<dbReference type="EMBL" id="JBHVZQ010000001">
    <property type="protein sequence ID" value="MFF1272392.1"/>
    <property type="molecule type" value="Genomic_DNA"/>
</dbReference>
<keyword evidence="5 9" id="KW-0418">Kinase</keyword>
<evidence type="ECO:0000256" key="6">
    <source>
        <dbReference type="ARBA" id="ARBA00022840"/>
    </source>
</evidence>
<keyword evidence="3" id="KW-0808">Transferase</keyword>
<comment type="caution">
    <text evidence="9">The sequence shown here is derived from an EMBL/GenBank/DDBJ whole genome shotgun (WGS) entry which is preliminary data.</text>
</comment>
<sequence>MAEGIAAVPHDGLHDALTEGAGGPSSRVIAGRYRLDRPIGAGGMGEVWHAYDERLDRRVAVKMMLTDTRGLPGIPGLGAAEMLANRRDRFLREVRTTAALEHLGIPAIYDTGIDETTHQLYVVMQLLRGREVQALIDDTDYDVSPLAISWAAAAGVQIASVLDEVHRNDVVHRDIKPANLLITPDGIVKVLDFGVAALRGSGNHPRLTQEGMTVGTPPYMSPEQSLANEVGPASDIYALACVLYELLTGRPPFIADANGSHAWHHVRSDPPPIRTRRRDLPQELEDLLLGMLNKEPERRLAASQVYDALLPWVYMQNGSGTVRAEYDPRQPFHRPFSGPSKRPAPTGCSPMQIVKAEPNAVAEAVPALLTDAEANEAADLAAQLAQDGKFVQAADLLAGAIRRAQDGVLHDDLMFSLAQVRFLAGAHREAAALFDEVGAAWCARYGANDEQSLLCLYYAAQCRMALGESTASIEAFRAYTAHAPEPDDTEAVDRHLDALANLARLHAARERFPEARHAVAELREATERLRGPNAPDLADIDAFVKRLNRFTA</sequence>
<protein>
    <recommendedName>
        <fullName evidence="1">non-specific serine/threonine protein kinase</fullName>
        <ecNumber evidence="1">2.7.11.1</ecNumber>
    </recommendedName>
</protein>
<evidence type="ECO:0000256" key="3">
    <source>
        <dbReference type="ARBA" id="ARBA00022679"/>
    </source>
</evidence>
<reference evidence="9 10" key="1">
    <citation type="submission" date="2024-09" db="EMBL/GenBank/DDBJ databases">
        <title>The Natural Products Discovery Center: Release of the First 8490 Sequenced Strains for Exploring Actinobacteria Biosynthetic Diversity.</title>
        <authorList>
            <person name="Kalkreuter E."/>
            <person name="Kautsar S.A."/>
            <person name="Yang D."/>
            <person name="Bader C.D."/>
            <person name="Teijaro C.N."/>
            <person name="Fluegel L."/>
            <person name="Davis C.M."/>
            <person name="Simpson J.R."/>
            <person name="Lauterbach L."/>
            <person name="Steele A.D."/>
            <person name="Gui C."/>
            <person name="Meng S."/>
            <person name="Li G."/>
            <person name="Viehrig K."/>
            <person name="Ye F."/>
            <person name="Su P."/>
            <person name="Kiefer A.F."/>
            <person name="Nichols A."/>
            <person name="Cepeda A.J."/>
            <person name="Yan W."/>
            <person name="Fan B."/>
            <person name="Jiang Y."/>
            <person name="Adhikari A."/>
            <person name="Zheng C.-J."/>
            <person name="Schuster L."/>
            <person name="Cowan T.M."/>
            <person name="Smanski M.J."/>
            <person name="Chevrette M.G."/>
            <person name="De Carvalho L.P.S."/>
            <person name="Shen B."/>
        </authorList>
    </citation>
    <scope>NUCLEOTIDE SEQUENCE [LARGE SCALE GENOMIC DNA]</scope>
    <source>
        <strain evidence="9 10">NPDC058328</strain>
    </source>
</reference>
<gene>
    <name evidence="9" type="ORF">ACFVZC_03025</name>
</gene>
<dbReference type="InterPro" id="IPR011009">
    <property type="entry name" value="Kinase-like_dom_sf"/>
</dbReference>
<dbReference type="CDD" id="cd14014">
    <property type="entry name" value="STKc_PknB_like"/>
    <property type="match status" value="1"/>
</dbReference>
<dbReference type="EC" id="2.7.11.1" evidence="1"/>
<dbReference type="PROSITE" id="PS00107">
    <property type="entry name" value="PROTEIN_KINASE_ATP"/>
    <property type="match status" value="1"/>
</dbReference>
<keyword evidence="2" id="KW-0723">Serine/threonine-protein kinase</keyword>
<keyword evidence="4 7" id="KW-0547">Nucleotide-binding</keyword>
<evidence type="ECO:0000256" key="2">
    <source>
        <dbReference type="ARBA" id="ARBA00022527"/>
    </source>
</evidence>
<dbReference type="SUPFAM" id="SSF48452">
    <property type="entry name" value="TPR-like"/>
    <property type="match status" value="1"/>
</dbReference>
<dbReference type="SMART" id="SM00220">
    <property type="entry name" value="S_TKc"/>
    <property type="match status" value="1"/>
</dbReference>
<dbReference type="PANTHER" id="PTHR43289">
    <property type="entry name" value="MITOGEN-ACTIVATED PROTEIN KINASE KINASE KINASE 20-RELATED"/>
    <property type="match status" value="1"/>
</dbReference>